<dbReference type="HOGENOM" id="CLU_896493_0_0_7"/>
<dbReference type="Gene3D" id="3.10.580.10">
    <property type="entry name" value="CBS-domain"/>
    <property type="match status" value="2"/>
</dbReference>
<dbReference type="STRING" id="862908.BMS_1368"/>
<dbReference type="RefSeq" id="WP_014244018.1">
    <property type="nucleotide sequence ID" value="NC_016620.1"/>
</dbReference>
<evidence type="ECO:0000256" key="1">
    <source>
        <dbReference type="ARBA" id="ARBA00023122"/>
    </source>
</evidence>
<dbReference type="SUPFAM" id="SSF54631">
    <property type="entry name" value="CBS-domain pair"/>
    <property type="match status" value="2"/>
</dbReference>
<dbReference type="InterPro" id="IPR051257">
    <property type="entry name" value="Diverse_CBS-Domain"/>
</dbReference>
<dbReference type="PATRIC" id="fig|862908.3.peg.1302"/>
<dbReference type="AlphaFoldDB" id="E1WZP8"/>
<feature type="domain" description="CBS" evidence="3">
    <location>
        <begin position="190"/>
        <end position="246"/>
    </location>
</feature>
<reference evidence="5" key="1">
    <citation type="journal article" date="2013" name="ISME J.">
        <title>A small predatory core genome in the divergent marine Bacteriovorax marinus SJ and the terrestrial Bdellovibrio bacteriovorus.</title>
        <authorList>
            <person name="Crossman L.C."/>
            <person name="Chen H."/>
            <person name="Cerdeno-Tarraga A.M."/>
            <person name="Brooks K."/>
            <person name="Quail M.A."/>
            <person name="Pineiro S.A."/>
            <person name="Hobley L."/>
            <person name="Sockett R.E."/>
            <person name="Bentley S.D."/>
            <person name="Parkhill J."/>
            <person name="Williams H.N."/>
            <person name="Stine O.C."/>
        </authorList>
    </citation>
    <scope>NUCLEOTIDE SEQUENCE [LARGE SCALE GENOMIC DNA]</scope>
    <source>
        <strain evidence="5">ATCC BAA-682 / DSM 15412 / SJ</strain>
    </source>
</reference>
<keyword evidence="5" id="KW-1185">Reference proteome</keyword>
<name>E1WZP8_HALMS</name>
<organism evidence="4 5">
    <name type="scientific">Halobacteriovorax marinus (strain ATCC BAA-682 / DSM 15412 / SJ)</name>
    <name type="common">Bacteriovorax marinus</name>
    <dbReference type="NCBI Taxonomy" id="862908"/>
    <lineage>
        <taxon>Bacteria</taxon>
        <taxon>Pseudomonadati</taxon>
        <taxon>Bdellovibrionota</taxon>
        <taxon>Bacteriovoracia</taxon>
        <taxon>Bacteriovoracales</taxon>
        <taxon>Halobacteriovoraceae</taxon>
        <taxon>Halobacteriovorax</taxon>
    </lineage>
</organism>
<dbReference type="CDD" id="cd02205">
    <property type="entry name" value="CBS_pair_SF"/>
    <property type="match status" value="2"/>
</dbReference>
<evidence type="ECO:0000313" key="4">
    <source>
        <dbReference type="EMBL" id="CBW26234.1"/>
    </source>
</evidence>
<dbReference type="KEGG" id="bmx:BMS_1368"/>
<dbReference type="OrthoDB" id="9808528at2"/>
<dbReference type="InterPro" id="IPR000644">
    <property type="entry name" value="CBS_dom"/>
</dbReference>
<protein>
    <recommendedName>
        <fullName evidence="3">CBS domain-containing protein</fullName>
    </recommendedName>
</protein>
<dbReference type="eggNOG" id="COG0517">
    <property type="taxonomic scope" value="Bacteria"/>
</dbReference>
<gene>
    <name evidence="4" type="ordered locus">BMS_1368</name>
</gene>
<dbReference type="Proteomes" id="UP000008963">
    <property type="component" value="Chromosome"/>
</dbReference>
<dbReference type="Pfam" id="PF00571">
    <property type="entry name" value="CBS"/>
    <property type="match status" value="2"/>
</dbReference>
<dbReference type="SMART" id="SM00116">
    <property type="entry name" value="CBS"/>
    <property type="match status" value="2"/>
</dbReference>
<dbReference type="InterPro" id="IPR046342">
    <property type="entry name" value="CBS_dom_sf"/>
</dbReference>
<dbReference type="PANTHER" id="PTHR43080">
    <property type="entry name" value="CBS DOMAIN-CONTAINING PROTEIN CBSX3, MITOCHONDRIAL"/>
    <property type="match status" value="1"/>
</dbReference>
<accession>E1WZP8</accession>
<evidence type="ECO:0000256" key="2">
    <source>
        <dbReference type="PROSITE-ProRule" id="PRU00703"/>
    </source>
</evidence>
<dbReference type="PROSITE" id="PS51371">
    <property type="entry name" value="CBS"/>
    <property type="match status" value="1"/>
</dbReference>
<evidence type="ECO:0000313" key="5">
    <source>
        <dbReference type="Proteomes" id="UP000008963"/>
    </source>
</evidence>
<dbReference type="EMBL" id="FQ312005">
    <property type="protein sequence ID" value="CBW26234.1"/>
    <property type="molecule type" value="Genomic_DNA"/>
</dbReference>
<proteinExistence type="predicted"/>
<dbReference type="PANTHER" id="PTHR43080:SF2">
    <property type="entry name" value="CBS DOMAIN-CONTAINING PROTEIN"/>
    <property type="match status" value="1"/>
</dbReference>
<sequence>MLDKNDEHYRVIHAEEFSASLQEFQFPELELLPKSTSVIEAISIVRKSRVSVIAVGEKDVEGIVTEDDFLKLPYSDPSSIEGIQLESIMKKSPSILEDSATILDAIIHMGEKDLKHLLIRSGGKIKVVLLKDLLSFTKSRFKNDLENFDEKVKWSKDGVYLQMRTHFDELSNDEPELTAHVFETPLRKVMFNESIYCDVSDNLSDALTLMRNGATSTLVVMEYETELKGVITARDFLNKAYLDLDFQSVKVSEIMTPAPHKLLEQDVLAVAIKNMAKFNYRNVIICNQVGYPISTVSILEILRFICSKIS</sequence>
<keyword evidence="1 2" id="KW-0129">CBS domain</keyword>
<evidence type="ECO:0000259" key="3">
    <source>
        <dbReference type="PROSITE" id="PS51371"/>
    </source>
</evidence>